<dbReference type="OrthoDB" id="423498at2759"/>
<keyword evidence="1" id="KW-0479">Metal-binding</keyword>
<feature type="zinc finger region" description="C3H1-type" evidence="1">
    <location>
        <begin position="78"/>
        <end position="107"/>
    </location>
</feature>
<comment type="caution">
    <text evidence="4">The sequence shown here is derived from an EMBL/GenBank/DDBJ whole genome shotgun (WGS) entry which is preliminary data.</text>
</comment>
<evidence type="ECO:0000256" key="2">
    <source>
        <dbReference type="SAM" id="MobiDB-lite"/>
    </source>
</evidence>
<feature type="compositionally biased region" description="Basic and acidic residues" evidence="2">
    <location>
        <begin position="204"/>
        <end position="214"/>
    </location>
</feature>
<dbReference type="STRING" id="329884.A0A4U0WKJ2"/>
<dbReference type="Proteomes" id="UP000309340">
    <property type="component" value="Unassembled WGS sequence"/>
</dbReference>
<dbReference type="InterPro" id="IPR052988">
    <property type="entry name" value="Oryzine_lactonohydrolase"/>
</dbReference>
<evidence type="ECO:0000259" key="3">
    <source>
        <dbReference type="PROSITE" id="PS50103"/>
    </source>
</evidence>
<organism evidence="4 5">
    <name type="scientific">Friedmanniomyces simplex</name>
    <dbReference type="NCBI Taxonomy" id="329884"/>
    <lineage>
        <taxon>Eukaryota</taxon>
        <taxon>Fungi</taxon>
        <taxon>Dikarya</taxon>
        <taxon>Ascomycota</taxon>
        <taxon>Pezizomycotina</taxon>
        <taxon>Dothideomycetes</taxon>
        <taxon>Dothideomycetidae</taxon>
        <taxon>Mycosphaerellales</taxon>
        <taxon>Teratosphaeriaceae</taxon>
        <taxon>Friedmanniomyces</taxon>
    </lineage>
</organism>
<protein>
    <recommendedName>
        <fullName evidence="3">C3H1-type domain-containing protein</fullName>
    </recommendedName>
</protein>
<dbReference type="InterPro" id="IPR013658">
    <property type="entry name" value="SGL"/>
</dbReference>
<keyword evidence="1" id="KW-0863">Zinc-finger</keyword>
<dbReference type="Pfam" id="PF25542">
    <property type="entry name" value="zf-CCCH_12"/>
    <property type="match status" value="1"/>
</dbReference>
<feature type="region of interest" description="Disordered" evidence="2">
    <location>
        <begin position="178"/>
        <end position="236"/>
    </location>
</feature>
<evidence type="ECO:0000313" key="4">
    <source>
        <dbReference type="EMBL" id="TKA62796.1"/>
    </source>
</evidence>
<feature type="compositionally biased region" description="Polar residues" evidence="2">
    <location>
        <begin position="180"/>
        <end position="201"/>
    </location>
</feature>
<feature type="region of interest" description="Disordered" evidence="2">
    <location>
        <begin position="1"/>
        <end position="30"/>
    </location>
</feature>
<dbReference type="PANTHER" id="PTHR47064">
    <property type="entry name" value="PUTATIVE (AFU_ORTHOLOGUE AFUA_1G08990)-RELATED"/>
    <property type="match status" value="1"/>
</dbReference>
<dbReference type="AlphaFoldDB" id="A0A4U0WKJ2"/>
<keyword evidence="1" id="KW-0862">Zinc</keyword>
<sequence>MASLAESDYDTTNGHRTAYPNGSKNRTSNDSMLNHAEFATQLPRTVPDGRLPVNANNYRLDAYTDPSVEDVKAFNVRTAKRKLCNNYHLQGHCPDSADECAYDHSPASPGVISALRQVLNGTPCPRKGGCRRLNCLSGHICQKADCKYRGGKTYCKFPPNVHTQDLELAGFVPGEAAKTANRSSNGVSREDNASASANGSTPRAESEAERDRSEATNVQGGKQSAKRLRPGHDASSLYDAETADDSLIDGIQTIKQAEFVAWDRSFLEVIGVNAKLERIQSFPLEEDHVHEAPVFLPETNELLYSDTSVTGWLWAINVDTYETRRLRTTPALEHVNGGTSHNGEIYLATNGGHARGLYKVNATSGHAEAILNNYHGRHLNSPNDLIFDSASNILFTDPPYGWHNWPGVAAPELPNAIYHFNPQTGGLRALSNSVVQTPNGLALSPDESVLYVADSNSSLYSGAHLTSVRNVWAFDYRGGMLRNPRLVYQVESGWPDGLRVTREGLLMVAVAGGVDVVDPASGLLLGKINTPGDIIFNMEPVRGRSGGVWILTGKRHIYKVSIAVGGVEARGFVSIGGVGNAVASMQQTVRTALRGLQQLL</sequence>
<name>A0A4U0WKJ2_9PEZI</name>
<evidence type="ECO:0000313" key="5">
    <source>
        <dbReference type="Proteomes" id="UP000309340"/>
    </source>
</evidence>
<dbReference type="PANTHER" id="PTHR47064:SF2">
    <property type="entry name" value="SMP-30_GLUCONOLACTONASE_LRE-LIKE REGION DOMAIN-CONTAINING PROTEIN-RELATED"/>
    <property type="match status" value="1"/>
</dbReference>
<evidence type="ECO:0000256" key="1">
    <source>
        <dbReference type="PROSITE-ProRule" id="PRU00723"/>
    </source>
</evidence>
<dbReference type="Pfam" id="PF08450">
    <property type="entry name" value="SGL"/>
    <property type="match status" value="1"/>
</dbReference>
<dbReference type="InterPro" id="IPR011042">
    <property type="entry name" value="6-blade_b-propeller_TolB-like"/>
</dbReference>
<dbReference type="InterPro" id="IPR057654">
    <property type="entry name" value="Znf-CCCH_tandem"/>
</dbReference>
<reference evidence="4 5" key="1">
    <citation type="submission" date="2017-03" db="EMBL/GenBank/DDBJ databases">
        <title>Genomes of endolithic fungi from Antarctica.</title>
        <authorList>
            <person name="Coleine C."/>
            <person name="Masonjones S."/>
            <person name="Stajich J.E."/>
        </authorList>
    </citation>
    <scope>NUCLEOTIDE SEQUENCE [LARGE SCALE GENOMIC DNA]</scope>
    <source>
        <strain evidence="4 5">CCFEE 5184</strain>
    </source>
</reference>
<proteinExistence type="predicted"/>
<feature type="compositionally biased region" description="Polar residues" evidence="2">
    <location>
        <begin position="10"/>
        <end position="30"/>
    </location>
</feature>
<accession>A0A4U0WKJ2</accession>
<gene>
    <name evidence="4" type="ORF">B0A55_09409</name>
</gene>
<dbReference type="EMBL" id="NAJQ01001022">
    <property type="protein sequence ID" value="TKA62796.1"/>
    <property type="molecule type" value="Genomic_DNA"/>
</dbReference>
<dbReference type="Pfam" id="PF25543">
    <property type="entry name" value="zf-CCCH_tandem"/>
    <property type="match status" value="1"/>
</dbReference>
<dbReference type="InterPro" id="IPR000571">
    <property type="entry name" value="Znf_CCCH"/>
</dbReference>
<keyword evidence="5" id="KW-1185">Reference proteome</keyword>
<feature type="domain" description="C3H1-type" evidence="3">
    <location>
        <begin position="78"/>
        <end position="107"/>
    </location>
</feature>
<dbReference type="PROSITE" id="PS50103">
    <property type="entry name" value="ZF_C3H1"/>
    <property type="match status" value="1"/>
</dbReference>
<dbReference type="Gene3D" id="2.120.10.30">
    <property type="entry name" value="TolB, C-terminal domain"/>
    <property type="match status" value="1"/>
</dbReference>
<dbReference type="SUPFAM" id="SSF63829">
    <property type="entry name" value="Calcium-dependent phosphotriesterase"/>
    <property type="match status" value="1"/>
</dbReference>
<dbReference type="GO" id="GO:0008270">
    <property type="term" value="F:zinc ion binding"/>
    <property type="evidence" value="ECO:0007669"/>
    <property type="project" value="UniProtKB-KW"/>
</dbReference>